<sequence length="943" mass="102737" precursor="true">MKFNRTLFPFLALWPVFAAVSASADVPDQTQGVLRISGQEFIAGSLADSSRNDTVAWQHPDFAAPFEFPTDKLLGLSFPVPDDVRAAEGTHCFELVGGDRLYGTIVGIDQGSIKLQGKEWGSITIDRLAVRRVYQWLGGDSVRFIGPGKLANWTVQDDDPDRKKVDGKEGEADDDSDPALGWSDRGGELQTGNSLTSIYRDVGLSRRTRVDIELAWDVEPQFALAFGVFETKPMPSAAKAFRLEVWDGELVAVWESEASADVVSLGSITSMQKQVTLSIEIDQQTHDAEIRSEQGEVIGRLSFDAPANFPPRPGIWMQSLGGAVTLRSLRVIQVASTRPSSSATQNDRSLDQAFLKDDESVSGTWTSVSEEGWLFVETESEYLLDPESVRQVDLGQPSDDPTEHEPDTEAGQLDKLVPEKPDSAVVLVTHAGIRLTGRLLSVSEGRVRFKPNIFEEPMGVPVSKIRSLGFSGLDMARPAIVPGTCRLQSSATKVHGKLVAAETPDSITPIRFMPSNGSAANMLPSFAGSLVYREPPIESPAKPKVRQVRVQPVRPLGAFLGVVQRTFGNNGAKSSTSPRAIHLRTGEIVPGSILTFDAVGVTISSTATSQSRLRHDQLLAVQMEAGQSLPEIDERRLQRLLTVPRVSKKNPPTHLIVARNGDVMRGRIKRIDRDTIEVESRLETVQLERSVVSIILWLHSDADEAMDGQKTKGFQVRANLRNGNRMSFVPVRMNDETLVGTSEYLGQCEVNFRDLDSLLIGDAISESTSDEPFAAWRLSDAPEPILLDDAGGSSPGVSSPLVGTKAPDFVLDQLDGRTFQLSNERGKVVVLDFWATWCGPCLQAMPQIDEAVSEFSSDDVVLVAVNLQEAAGPIRQTLKRLELDPTVALDIDGVAASRYQADAIPQTVVIDREGTITHLFVGGGPKLGDQLKEAIKSTIEKKP</sequence>
<keyword evidence="5" id="KW-1185">Reference proteome</keyword>
<dbReference type="GO" id="GO:0016491">
    <property type="term" value="F:oxidoreductase activity"/>
    <property type="evidence" value="ECO:0007669"/>
    <property type="project" value="InterPro"/>
</dbReference>
<evidence type="ECO:0000256" key="1">
    <source>
        <dbReference type="SAM" id="MobiDB-lite"/>
    </source>
</evidence>
<feature type="chain" id="PRO_5022756845" evidence="2">
    <location>
        <begin position="25"/>
        <end position="943"/>
    </location>
</feature>
<name>A0A5C6EFE2_9BACT</name>
<dbReference type="Proteomes" id="UP000318288">
    <property type="component" value="Unassembled WGS sequence"/>
</dbReference>
<evidence type="ECO:0000313" key="4">
    <source>
        <dbReference type="EMBL" id="TWU47300.1"/>
    </source>
</evidence>
<dbReference type="CDD" id="cd02966">
    <property type="entry name" value="TlpA_like_family"/>
    <property type="match status" value="1"/>
</dbReference>
<feature type="signal peptide" evidence="2">
    <location>
        <begin position="1"/>
        <end position="24"/>
    </location>
</feature>
<dbReference type="AlphaFoldDB" id="A0A5C6EFE2"/>
<dbReference type="PROSITE" id="PS51352">
    <property type="entry name" value="THIOREDOXIN_2"/>
    <property type="match status" value="1"/>
</dbReference>
<dbReference type="OrthoDB" id="209942at2"/>
<proteinExistence type="predicted"/>
<dbReference type="EMBL" id="SJPW01000007">
    <property type="protein sequence ID" value="TWU47300.1"/>
    <property type="molecule type" value="Genomic_DNA"/>
</dbReference>
<evidence type="ECO:0000313" key="5">
    <source>
        <dbReference type="Proteomes" id="UP000318288"/>
    </source>
</evidence>
<dbReference type="SUPFAM" id="SSF52833">
    <property type="entry name" value="Thioredoxin-like"/>
    <property type="match status" value="1"/>
</dbReference>
<feature type="domain" description="Thioredoxin" evidence="3">
    <location>
        <begin position="800"/>
        <end position="940"/>
    </location>
</feature>
<dbReference type="RefSeq" id="WP_146461007.1">
    <property type="nucleotide sequence ID" value="NZ_SJPW01000007.1"/>
</dbReference>
<dbReference type="InterPro" id="IPR013740">
    <property type="entry name" value="Redoxin"/>
</dbReference>
<dbReference type="InterPro" id="IPR050553">
    <property type="entry name" value="Thioredoxin_ResA/DsbE_sf"/>
</dbReference>
<dbReference type="PANTHER" id="PTHR42852:SF17">
    <property type="entry name" value="THIOREDOXIN-LIKE PROTEIN HI_1115"/>
    <property type="match status" value="1"/>
</dbReference>
<reference evidence="4 5" key="1">
    <citation type="submission" date="2019-02" db="EMBL/GenBank/DDBJ databases">
        <title>Deep-cultivation of Planctomycetes and their phenomic and genomic characterization uncovers novel biology.</title>
        <authorList>
            <person name="Wiegand S."/>
            <person name="Jogler M."/>
            <person name="Boedeker C."/>
            <person name="Pinto D."/>
            <person name="Vollmers J."/>
            <person name="Rivas-Marin E."/>
            <person name="Kohn T."/>
            <person name="Peeters S.H."/>
            <person name="Heuer A."/>
            <person name="Rast P."/>
            <person name="Oberbeckmann S."/>
            <person name="Bunk B."/>
            <person name="Jeske O."/>
            <person name="Meyerdierks A."/>
            <person name="Storesund J.E."/>
            <person name="Kallscheuer N."/>
            <person name="Luecker S."/>
            <person name="Lage O.M."/>
            <person name="Pohl T."/>
            <person name="Merkel B.J."/>
            <person name="Hornburger P."/>
            <person name="Mueller R.-W."/>
            <person name="Bruemmer F."/>
            <person name="Labrenz M."/>
            <person name="Spormann A.M."/>
            <person name="Op Den Camp H."/>
            <person name="Overmann J."/>
            <person name="Amann R."/>
            <person name="Jetten M.S.M."/>
            <person name="Mascher T."/>
            <person name="Medema M.H."/>
            <person name="Devos D.P."/>
            <person name="Kaster A.-K."/>
            <person name="Ovreas L."/>
            <person name="Rohde M."/>
            <person name="Galperin M.Y."/>
            <person name="Jogler C."/>
        </authorList>
    </citation>
    <scope>NUCLEOTIDE SEQUENCE [LARGE SCALE GENOMIC DNA]</scope>
    <source>
        <strain evidence="4 5">Poly51</strain>
    </source>
</reference>
<feature type="region of interest" description="Disordered" evidence="1">
    <location>
        <begin position="392"/>
        <end position="416"/>
    </location>
</feature>
<dbReference type="PANTHER" id="PTHR42852">
    <property type="entry name" value="THIOL:DISULFIDE INTERCHANGE PROTEIN DSBE"/>
    <property type="match status" value="1"/>
</dbReference>
<comment type="caution">
    <text evidence="4">The sequence shown here is derived from an EMBL/GenBank/DDBJ whole genome shotgun (WGS) entry which is preliminary data.</text>
</comment>
<dbReference type="Gene3D" id="3.40.30.10">
    <property type="entry name" value="Glutaredoxin"/>
    <property type="match status" value="1"/>
</dbReference>
<accession>A0A5C6EFE2</accession>
<evidence type="ECO:0000256" key="2">
    <source>
        <dbReference type="SAM" id="SignalP"/>
    </source>
</evidence>
<evidence type="ECO:0000259" key="3">
    <source>
        <dbReference type="PROSITE" id="PS51352"/>
    </source>
</evidence>
<feature type="region of interest" description="Disordered" evidence="1">
    <location>
        <begin position="155"/>
        <end position="188"/>
    </location>
</feature>
<gene>
    <name evidence="4" type="primary">resA_6</name>
    <name evidence="4" type="ORF">Poly51_51000</name>
</gene>
<feature type="compositionally biased region" description="Basic and acidic residues" evidence="1">
    <location>
        <begin position="160"/>
        <end position="170"/>
    </location>
</feature>
<dbReference type="Pfam" id="PF08534">
    <property type="entry name" value="Redoxin"/>
    <property type="match status" value="1"/>
</dbReference>
<organism evidence="4 5">
    <name type="scientific">Rubripirellula tenax</name>
    <dbReference type="NCBI Taxonomy" id="2528015"/>
    <lineage>
        <taxon>Bacteria</taxon>
        <taxon>Pseudomonadati</taxon>
        <taxon>Planctomycetota</taxon>
        <taxon>Planctomycetia</taxon>
        <taxon>Pirellulales</taxon>
        <taxon>Pirellulaceae</taxon>
        <taxon>Rubripirellula</taxon>
    </lineage>
</organism>
<dbReference type="InterPro" id="IPR013766">
    <property type="entry name" value="Thioredoxin_domain"/>
</dbReference>
<dbReference type="InterPro" id="IPR036249">
    <property type="entry name" value="Thioredoxin-like_sf"/>
</dbReference>
<protein>
    <submittedName>
        <fullName evidence="4">Thiol-disulfide oxidoreductase ResA</fullName>
    </submittedName>
</protein>
<keyword evidence="2" id="KW-0732">Signal</keyword>